<reference evidence="3 4" key="1">
    <citation type="journal article" date="2019" name="Emerg. Microbes Infect.">
        <title>Comprehensive subspecies identification of 175 nontuberculous mycobacteria species based on 7547 genomic profiles.</title>
        <authorList>
            <person name="Matsumoto Y."/>
            <person name="Kinjo T."/>
            <person name="Motooka D."/>
            <person name="Nabeya D."/>
            <person name="Jung N."/>
            <person name="Uechi K."/>
            <person name="Horii T."/>
            <person name="Iida T."/>
            <person name="Fujita J."/>
            <person name="Nakamura S."/>
        </authorList>
    </citation>
    <scope>NUCLEOTIDE SEQUENCE [LARGE SCALE GENOMIC DNA]</scope>
    <source>
        <strain evidence="3 4">JCM 6396</strain>
    </source>
</reference>
<dbReference type="PANTHER" id="PTHR48207">
    <property type="entry name" value="SUCCINATE--HYDROXYMETHYLGLUTARATE COA-TRANSFERASE"/>
    <property type="match status" value="1"/>
</dbReference>
<dbReference type="InterPro" id="IPR003673">
    <property type="entry name" value="CoA-Trfase_fam_III"/>
</dbReference>
<proteinExistence type="predicted"/>
<dbReference type="EMBL" id="AP022563">
    <property type="protein sequence ID" value="BBX18178.1"/>
    <property type="molecule type" value="Genomic_DNA"/>
</dbReference>
<dbReference type="KEGG" id="mdu:MDUV_30380"/>
<dbReference type="Gene3D" id="3.30.1540.10">
    <property type="entry name" value="formyl-coa transferase, domain 3"/>
    <property type="match status" value="1"/>
</dbReference>
<keyword evidence="2" id="KW-0812">Transmembrane</keyword>
<evidence type="ECO:0000256" key="2">
    <source>
        <dbReference type="SAM" id="Phobius"/>
    </source>
</evidence>
<dbReference type="Gene3D" id="3.40.50.10540">
    <property type="entry name" value="Crotonobetainyl-coa:carnitine coa-transferase, domain 1"/>
    <property type="match status" value="1"/>
</dbReference>
<dbReference type="SUPFAM" id="SSF89796">
    <property type="entry name" value="CoA-transferase family III (CaiB/BaiF)"/>
    <property type="match status" value="1"/>
</dbReference>
<evidence type="ECO:0000313" key="3">
    <source>
        <dbReference type="EMBL" id="BBX18178.1"/>
    </source>
</evidence>
<gene>
    <name evidence="3" type="ORF">MDUV_30380</name>
</gene>
<keyword evidence="2" id="KW-0472">Membrane</keyword>
<dbReference type="Pfam" id="PF02515">
    <property type="entry name" value="CoA_transf_3"/>
    <property type="match status" value="1"/>
</dbReference>
<organism evidence="3 4">
    <name type="scientific">Mycolicibacterium duvalii</name>
    <dbReference type="NCBI Taxonomy" id="39688"/>
    <lineage>
        <taxon>Bacteria</taxon>
        <taxon>Bacillati</taxon>
        <taxon>Actinomycetota</taxon>
        <taxon>Actinomycetes</taxon>
        <taxon>Mycobacteriales</taxon>
        <taxon>Mycobacteriaceae</taxon>
        <taxon>Mycolicibacterium</taxon>
    </lineage>
</organism>
<evidence type="ECO:0000256" key="1">
    <source>
        <dbReference type="ARBA" id="ARBA00022679"/>
    </source>
</evidence>
<dbReference type="GO" id="GO:0008410">
    <property type="term" value="F:CoA-transferase activity"/>
    <property type="evidence" value="ECO:0007669"/>
    <property type="project" value="TreeGrafter"/>
</dbReference>
<keyword evidence="2" id="KW-1133">Transmembrane helix</keyword>
<dbReference type="AlphaFoldDB" id="A0A7I7K3Q6"/>
<dbReference type="PANTHER" id="PTHR48207:SF3">
    <property type="entry name" value="SUCCINATE--HYDROXYMETHYLGLUTARATE COA-TRANSFERASE"/>
    <property type="match status" value="1"/>
</dbReference>
<sequence>MIQAEAGLLSVTGSPGNLARTGVSIADIAAGMFTFSGILTALYTRAMTGVVRPVSVSLFDALVEWMSQPLYYGRYGGTPPLLTGARHPTIAPVWAAHFP</sequence>
<feature type="transmembrane region" description="Helical" evidence="2">
    <location>
        <begin position="23"/>
        <end position="43"/>
    </location>
</feature>
<evidence type="ECO:0008006" key="5">
    <source>
        <dbReference type="Google" id="ProtNLM"/>
    </source>
</evidence>
<accession>A0A7I7K3Q6</accession>
<dbReference type="InterPro" id="IPR023606">
    <property type="entry name" value="CoA-Trfase_III_dom_1_sf"/>
</dbReference>
<keyword evidence="1" id="KW-0808">Transferase</keyword>
<dbReference type="Proteomes" id="UP000467006">
    <property type="component" value="Chromosome"/>
</dbReference>
<dbReference type="InterPro" id="IPR050483">
    <property type="entry name" value="CoA-transferase_III_domain"/>
</dbReference>
<dbReference type="InterPro" id="IPR044855">
    <property type="entry name" value="CoA-Trfase_III_dom3_sf"/>
</dbReference>
<evidence type="ECO:0000313" key="4">
    <source>
        <dbReference type="Proteomes" id="UP000467006"/>
    </source>
</evidence>
<name>A0A7I7K3Q6_9MYCO</name>
<keyword evidence="4" id="KW-1185">Reference proteome</keyword>
<protein>
    <recommendedName>
        <fullName evidence="5">CoA transferase</fullName>
    </recommendedName>
</protein>